<accession>A0A8H6CLN1</accession>
<dbReference type="EMBL" id="JACCJB010000007">
    <property type="protein sequence ID" value="KAF6225685.1"/>
    <property type="molecule type" value="Genomic_DNA"/>
</dbReference>
<protein>
    <submittedName>
        <fullName evidence="2">Uncharacterized protein</fullName>
    </submittedName>
</protein>
<reference evidence="2 3" key="1">
    <citation type="journal article" date="2020" name="Genomics">
        <title>Complete, high-quality genomes from long-read metagenomic sequencing of two wolf lichen thalli reveals enigmatic genome architecture.</title>
        <authorList>
            <person name="McKenzie S.K."/>
            <person name="Walston R.F."/>
            <person name="Allen J.L."/>
        </authorList>
    </citation>
    <scope>NUCLEOTIDE SEQUENCE [LARGE SCALE GENOMIC DNA]</scope>
    <source>
        <strain evidence="2">WasteWater1</strain>
    </source>
</reference>
<evidence type="ECO:0000256" key="1">
    <source>
        <dbReference type="SAM" id="MobiDB-lite"/>
    </source>
</evidence>
<dbReference type="Proteomes" id="UP000593566">
    <property type="component" value="Unassembled WGS sequence"/>
</dbReference>
<sequence length="169" mass="18777">MSHPPPSAEALTGSEGTVKESGPINIPEEVAILEVVNKFLSCIKNKDRALMHSLVLPKGATTLIRRGKAVHLSLEEVVERIPVESKMEMDEQIYNCRVHVDGDLGVAWTPYLFLEDGKLNHTGTNIFNMWKTESKGWIITGVADIAREVNEKAFDAFGEAEEWKKSQSS</sequence>
<proteinExistence type="predicted"/>
<gene>
    <name evidence="2" type="ORF">HO133_009685</name>
</gene>
<dbReference type="SUPFAM" id="SSF54427">
    <property type="entry name" value="NTF2-like"/>
    <property type="match status" value="1"/>
</dbReference>
<dbReference type="GeneID" id="59338080"/>
<comment type="caution">
    <text evidence="2">The sequence shown here is derived from an EMBL/GenBank/DDBJ whole genome shotgun (WGS) entry which is preliminary data.</text>
</comment>
<organism evidence="2 3">
    <name type="scientific">Letharia lupina</name>
    <dbReference type="NCBI Taxonomy" id="560253"/>
    <lineage>
        <taxon>Eukaryota</taxon>
        <taxon>Fungi</taxon>
        <taxon>Dikarya</taxon>
        <taxon>Ascomycota</taxon>
        <taxon>Pezizomycotina</taxon>
        <taxon>Lecanoromycetes</taxon>
        <taxon>OSLEUM clade</taxon>
        <taxon>Lecanoromycetidae</taxon>
        <taxon>Lecanorales</taxon>
        <taxon>Lecanorineae</taxon>
        <taxon>Parmeliaceae</taxon>
        <taxon>Letharia</taxon>
    </lineage>
</organism>
<dbReference type="InterPro" id="IPR032710">
    <property type="entry name" value="NTF2-like_dom_sf"/>
</dbReference>
<dbReference type="AlphaFoldDB" id="A0A8H6CLN1"/>
<name>A0A8H6CLN1_9LECA</name>
<keyword evidence="3" id="KW-1185">Reference proteome</keyword>
<feature type="region of interest" description="Disordered" evidence="1">
    <location>
        <begin position="1"/>
        <end position="22"/>
    </location>
</feature>
<evidence type="ECO:0000313" key="2">
    <source>
        <dbReference type="EMBL" id="KAF6225685.1"/>
    </source>
</evidence>
<dbReference type="RefSeq" id="XP_037154394.1">
    <property type="nucleotide sequence ID" value="XM_037300546.1"/>
</dbReference>
<evidence type="ECO:0000313" key="3">
    <source>
        <dbReference type="Proteomes" id="UP000593566"/>
    </source>
</evidence>
<dbReference type="Gene3D" id="3.10.450.50">
    <property type="match status" value="1"/>
</dbReference>